<keyword evidence="2" id="KW-1185">Reference proteome</keyword>
<gene>
    <name evidence="1" type="ORF">HF964_01645</name>
</gene>
<protein>
    <submittedName>
        <fullName evidence="1">Uncharacterized protein</fullName>
    </submittedName>
</protein>
<comment type="caution">
    <text evidence="1">The sequence shown here is derived from an EMBL/GenBank/DDBJ whole genome shotgun (WGS) entry which is preliminary data.</text>
</comment>
<dbReference type="Proteomes" id="UP000549765">
    <property type="component" value="Unassembled WGS sequence"/>
</dbReference>
<dbReference type="EMBL" id="JAAXPN010000001">
    <property type="protein sequence ID" value="NKZ23512.1"/>
    <property type="molecule type" value="Genomic_DNA"/>
</dbReference>
<organism evidence="1 2">
    <name type="scientific">Periweissella fabalis</name>
    <dbReference type="NCBI Taxonomy" id="1070421"/>
    <lineage>
        <taxon>Bacteria</taxon>
        <taxon>Bacillati</taxon>
        <taxon>Bacillota</taxon>
        <taxon>Bacilli</taxon>
        <taxon>Lactobacillales</taxon>
        <taxon>Lactobacillaceae</taxon>
        <taxon>Periweissella</taxon>
    </lineage>
</organism>
<evidence type="ECO:0000313" key="1">
    <source>
        <dbReference type="EMBL" id="NKZ23512.1"/>
    </source>
</evidence>
<dbReference type="AlphaFoldDB" id="A0A7X6N1F6"/>
<accession>A0A7X6N1F6</accession>
<reference evidence="1 2" key="1">
    <citation type="submission" date="2020-04" db="EMBL/GenBank/DDBJ databases">
        <title>MicrobeNet Type strains.</title>
        <authorList>
            <person name="Nicholson A.C."/>
        </authorList>
    </citation>
    <scope>NUCLEOTIDE SEQUENCE [LARGE SCALE GENOMIC DNA]</scope>
    <source>
        <strain evidence="1 2">CCUG 61472</strain>
    </source>
</reference>
<evidence type="ECO:0000313" key="2">
    <source>
        <dbReference type="Proteomes" id="UP000549765"/>
    </source>
</evidence>
<sequence>MEVTINSITPKFNDTGILELDSMICYVTGGVYPDNTSGYVSLGATENITLTSTKSEVEAAAITKFKSNVAVLFSEKTE</sequence>
<proteinExistence type="predicted"/>
<dbReference type="RefSeq" id="WP_168721305.1">
    <property type="nucleotide sequence ID" value="NZ_JAAXPN010000001.1"/>
</dbReference>
<name>A0A7X6N1F6_9LACO</name>